<dbReference type="Gene3D" id="1.25.40.10">
    <property type="entry name" value="Tetratricopeptide repeat domain"/>
    <property type="match status" value="1"/>
</dbReference>
<reference evidence="1" key="1">
    <citation type="submission" date="2020-12" db="EMBL/GenBank/DDBJ databases">
        <title>Ramlibacter sp. nov., isolated from a freshwater alga, Cryptomonas.</title>
        <authorList>
            <person name="Kim H.M."/>
            <person name="Jeon C.O."/>
        </authorList>
    </citation>
    <scope>NUCLEOTIDE SEQUENCE</scope>
    <source>
        <strain evidence="1">CrO1</strain>
    </source>
</reference>
<accession>A0A934Q6C6</accession>
<dbReference type="SUPFAM" id="SSF48452">
    <property type="entry name" value="TPR-like"/>
    <property type="match status" value="1"/>
</dbReference>
<dbReference type="EMBL" id="JAEDAO010000001">
    <property type="protein sequence ID" value="MBK0394992.1"/>
    <property type="molecule type" value="Genomic_DNA"/>
</dbReference>
<protein>
    <submittedName>
        <fullName evidence="1">UPF0489 family protein</fullName>
    </submittedName>
</protein>
<organism evidence="1 2">
    <name type="scientific">Ramlibacter algicola</name>
    <dbReference type="NCBI Taxonomy" id="2795217"/>
    <lineage>
        <taxon>Bacteria</taxon>
        <taxon>Pseudomonadati</taxon>
        <taxon>Pseudomonadota</taxon>
        <taxon>Betaproteobacteria</taxon>
        <taxon>Burkholderiales</taxon>
        <taxon>Comamonadaceae</taxon>
        <taxon>Ramlibacter</taxon>
    </lineage>
</organism>
<dbReference type="RefSeq" id="WP_200790124.1">
    <property type="nucleotide sequence ID" value="NZ_JAEDAO010000001.1"/>
</dbReference>
<dbReference type="Proteomes" id="UP000617041">
    <property type="component" value="Unassembled WGS sequence"/>
</dbReference>
<keyword evidence="2" id="KW-1185">Reference proteome</keyword>
<gene>
    <name evidence="1" type="ORF">I8E28_20470</name>
</gene>
<comment type="caution">
    <text evidence="1">The sequence shown here is derived from an EMBL/GenBank/DDBJ whole genome shotgun (WGS) entry which is preliminary data.</text>
</comment>
<dbReference type="InterPro" id="IPR011990">
    <property type="entry name" value="TPR-like_helical_dom_sf"/>
</dbReference>
<sequence length="476" mass="51021">MGVATVFEEHASVLPHWLAQGAQGATLVSLDAHLDLQFVEPARIDRLRHARTPEAWRALQAAHPLDPDRRACFGIEDFLHPAAQLGLVRHLVWVAPPHVLRDGAMGALGALAQMEGVTPEQLESFSMGRGGWLQGRLLGLDIVAGTLAQLQGLPIEGPLLLDIDADYFVAVPGDTLWCDPLAACRQLRDWLGPARPLTVARSVGTGFLPLRHRFIADLVAAAWDERADLPHWSRLAAAERDPAQREALLRAELAGHPDCAATLHALSLACGDPAEAQRLQVAAAGRDAAYADDPLRTLGAARARGVRVPAAERVALERIVAAQPPSPERRAAWVALGLLQAGEGRLQDALHCDQQSRQGPAGHPDLALAIARLCLATGDAPRAAPWLARAAEDDETRVQAWLLLCGAALQKGDAVAALAWAERAHQAAPAWPLPLQWMEQAARRAGRAAAAHQAQADRSQLLHRLDAVARRLAIPA</sequence>
<dbReference type="AlphaFoldDB" id="A0A934Q6C6"/>
<proteinExistence type="predicted"/>
<evidence type="ECO:0000313" key="1">
    <source>
        <dbReference type="EMBL" id="MBK0394992.1"/>
    </source>
</evidence>
<name>A0A934Q6C6_9BURK</name>
<evidence type="ECO:0000313" key="2">
    <source>
        <dbReference type="Proteomes" id="UP000617041"/>
    </source>
</evidence>